<dbReference type="CDD" id="cd00130">
    <property type="entry name" value="PAS"/>
    <property type="match status" value="1"/>
</dbReference>
<comment type="caution">
    <text evidence="2">The sequence shown here is derived from an EMBL/GenBank/DDBJ whole genome shotgun (WGS) entry which is preliminary data.</text>
</comment>
<dbReference type="InterPro" id="IPR029016">
    <property type="entry name" value="GAF-like_dom_sf"/>
</dbReference>
<name>A0A372NU70_9SPHI</name>
<dbReference type="SMART" id="SM00091">
    <property type="entry name" value="PAS"/>
    <property type="match status" value="1"/>
</dbReference>
<dbReference type="InterPro" id="IPR000014">
    <property type="entry name" value="PAS"/>
</dbReference>
<accession>A0A372NU70</accession>
<dbReference type="NCBIfam" id="TIGR00229">
    <property type="entry name" value="sensory_box"/>
    <property type="match status" value="1"/>
</dbReference>
<dbReference type="Proteomes" id="UP000264217">
    <property type="component" value="Unassembled WGS sequence"/>
</dbReference>
<dbReference type="Pfam" id="PF13426">
    <property type="entry name" value="PAS_9"/>
    <property type="match status" value="1"/>
</dbReference>
<reference evidence="2 3" key="1">
    <citation type="submission" date="2018-08" db="EMBL/GenBank/DDBJ databases">
        <title>Mucilaginibacter sp. MYSH2.</title>
        <authorList>
            <person name="Seo T."/>
        </authorList>
    </citation>
    <scope>NUCLEOTIDE SEQUENCE [LARGE SCALE GENOMIC DNA]</scope>
    <source>
        <strain evidence="2 3">MYSH2</strain>
    </source>
</reference>
<dbReference type="AlphaFoldDB" id="A0A372NU70"/>
<dbReference type="PROSITE" id="PS50112">
    <property type="entry name" value="PAS"/>
    <property type="match status" value="1"/>
</dbReference>
<proteinExistence type="predicted"/>
<dbReference type="Pfam" id="PF13185">
    <property type="entry name" value="GAF_2"/>
    <property type="match status" value="1"/>
</dbReference>
<dbReference type="InterPro" id="IPR003018">
    <property type="entry name" value="GAF"/>
</dbReference>
<dbReference type="InterPro" id="IPR035965">
    <property type="entry name" value="PAS-like_dom_sf"/>
</dbReference>
<gene>
    <name evidence="2" type="ORF">D0C36_14665</name>
</gene>
<feature type="domain" description="PAS" evidence="1">
    <location>
        <begin position="14"/>
        <end position="57"/>
    </location>
</feature>
<evidence type="ECO:0000313" key="3">
    <source>
        <dbReference type="Proteomes" id="UP000264217"/>
    </source>
</evidence>
<dbReference type="RefSeq" id="WP_117392361.1">
    <property type="nucleotide sequence ID" value="NZ_QWDC01000002.1"/>
</dbReference>
<dbReference type="SUPFAM" id="SSF55781">
    <property type="entry name" value="GAF domain-like"/>
    <property type="match status" value="1"/>
</dbReference>
<dbReference type="OrthoDB" id="9766459at2"/>
<dbReference type="Gene3D" id="3.30.450.20">
    <property type="entry name" value="PAS domain"/>
    <property type="match status" value="1"/>
</dbReference>
<keyword evidence="3" id="KW-1185">Reference proteome</keyword>
<dbReference type="SMART" id="SM00065">
    <property type="entry name" value="GAF"/>
    <property type="match status" value="1"/>
</dbReference>
<organism evidence="2 3">
    <name type="scientific">Mucilaginibacter conchicola</name>
    <dbReference type="NCBI Taxonomy" id="2303333"/>
    <lineage>
        <taxon>Bacteria</taxon>
        <taxon>Pseudomonadati</taxon>
        <taxon>Bacteroidota</taxon>
        <taxon>Sphingobacteriia</taxon>
        <taxon>Sphingobacteriales</taxon>
        <taxon>Sphingobacteriaceae</taxon>
        <taxon>Mucilaginibacter</taxon>
    </lineage>
</organism>
<evidence type="ECO:0000259" key="1">
    <source>
        <dbReference type="PROSITE" id="PS50112"/>
    </source>
</evidence>
<sequence>MTTNSNSPLSSAGGSQQYASYFETNSDSILIHDESGNLLEANNEACRMLGYTKPELLQMNIADLEAGLQTISTQKGWANFLTSNSLILQRDFRKKDNSIFAVEIYYRCFDKAGEAFYECTVKDVSERNLLRLRERNRVRILELLAIDADIYTILNAIVRSIEEEAPNCICTIQLYDKKTNTLNFGAAPGMPDFYNQATNGVTAAEGVGSCGTAAFSKTLVCVEDIATHPYWADYKDLAFRAGVRSCWSQPIISARGELVGTFAIYHSEPQTPADKDLQRITYGARFANLAIENRRIKAELLENKTYLEQLLQERTQELARVIKERDALKQAKS</sequence>
<dbReference type="SUPFAM" id="SSF55785">
    <property type="entry name" value="PYP-like sensor domain (PAS domain)"/>
    <property type="match status" value="1"/>
</dbReference>
<dbReference type="Gene3D" id="3.30.450.40">
    <property type="match status" value="1"/>
</dbReference>
<protein>
    <submittedName>
        <fullName evidence="2">PAS domain S-box protein</fullName>
    </submittedName>
</protein>
<evidence type="ECO:0000313" key="2">
    <source>
        <dbReference type="EMBL" id="RFZ92652.1"/>
    </source>
</evidence>
<dbReference type="EMBL" id="QWDC01000002">
    <property type="protein sequence ID" value="RFZ92652.1"/>
    <property type="molecule type" value="Genomic_DNA"/>
</dbReference>